<organism evidence="1 2">
    <name type="scientific">Symbiodinium natans</name>
    <dbReference type="NCBI Taxonomy" id="878477"/>
    <lineage>
        <taxon>Eukaryota</taxon>
        <taxon>Sar</taxon>
        <taxon>Alveolata</taxon>
        <taxon>Dinophyceae</taxon>
        <taxon>Suessiales</taxon>
        <taxon>Symbiodiniaceae</taxon>
        <taxon>Symbiodinium</taxon>
    </lineage>
</organism>
<dbReference type="OrthoDB" id="2016582at2759"/>
<dbReference type="EMBL" id="CAJNDS010002816">
    <property type="protein sequence ID" value="CAE7608079.1"/>
    <property type="molecule type" value="Genomic_DNA"/>
</dbReference>
<evidence type="ECO:0000313" key="1">
    <source>
        <dbReference type="EMBL" id="CAE7608079.1"/>
    </source>
</evidence>
<proteinExistence type="predicted"/>
<name>A0A812V132_9DINO</name>
<gene>
    <name evidence="1" type="primary">RvY_04325-1</name>
    <name evidence="1" type="ORF">SNAT2548_LOCUS34570</name>
</gene>
<accession>A0A812V132</accession>
<dbReference type="AlphaFoldDB" id="A0A812V132"/>
<sequence>MEVDEDQVRIFDARDSVGADAELAELFGCGIEEIQQLARDSLPSGPRSDDLPTLQDIFTCPIFTKDYLPAEAEVRRLVALGRSGQAMKRLVSPGLAASNEQIRQKLLAKFPPSPAGKLQRTALPPTPEIPLDVLFQSLKSFPTGSGPGPDGLRADFLKGFVGHSLDSEYLMTLHRFIRIVVDAELPEGLRPWMAGGTLVGVGKVDKSGHPVALDQDMVLLQKDVKNAFNTVHPHEFLIDCRQYAPASSRFAEWCYGAPSHLVYEGELYPSSRGQQGCPLMMALFCLVRRRHAEEAREAAGSSPPFEPEYADDSFSGGRVQDVLRCFREEIKLAEKYGFSYDLSQCTLYLLAGDEFRGDVSGFQALGVRIQTGTDIQMLKAPVCGQTPFMKELCDGKIVRFEQLRVSIRSMVALD</sequence>
<keyword evidence="2" id="KW-1185">Reference proteome</keyword>
<reference evidence="1" key="1">
    <citation type="submission" date="2021-02" db="EMBL/GenBank/DDBJ databases">
        <authorList>
            <person name="Dougan E. K."/>
            <person name="Rhodes N."/>
            <person name="Thang M."/>
            <person name="Chan C."/>
        </authorList>
    </citation>
    <scope>NUCLEOTIDE SEQUENCE</scope>
</reference>
<dbReference type="Proteomes" id="UP000604046">
    <property type="component" value="Unassembled WGS sequence"/>
</dbReference>
<evidence type="ECO:0000313" key="2">
    <source>
        <dbReference type="Proteomes" id="UP000604046"/>
    </source>
</evidence>
<protein>
    <submittedName>
        <fullName evidence="1">RvY_04325-1 protein</fullName>
    </submittedName>
</protein>
<comment type="caution">
    <text evidence="1">The sequence shown here is derived from an EMBL/GenBank/DDBJ whole genome shotgun (WGS) entry which is preliminary data.</text>
</comment>